<dbReference type="InterPro" id="IPR027417">
    <property type="entry name" value="P-loop_NTPase"/>
</dbReference>
<feature type="region of interest" description="Disordered" evidence="3">
    <location>
        <begin position="1"/>
        <end position="40"/>
    </location>
</feature>
<evidence type="ECO:0000256" key="1">
    <source>
        <dbReference type="ARBA" id="ARBA00022741"/>
    </source>
</evidence>
<dbReference type="PANTHER" id="PTHR11089:SF30">
    <property type="entry name" value="GUANINE NUCLEOTIDE-BINDING PROTEIN-LIKE 3 HOMOLOG"/>
    <property type="match status" value="1"/>
</dbReference>
<evidence type="ECO:0000313" key="5">
    <source>
        <dbReference type="EMBL" id="KAH0447974.1"/>
    </source>
</evidence>
<comment type="caution">
    <text evidence="5">The sequence shown here is derived from an EMBL/GenBank/DDBJ whole genome shotgun (WGS) entry which is preliminary data.</text>
</comment>
<evidence type="ECO:0000313" key="6">
    <source>
        <dbReference type="Proteomes" id="UP000775213"/>
    </source>
</evidence>
<dbReference type="Gene3D" id="3.40.50.300">
    <property type="entry name" value="P-loop containing nucleotide triphosphate hydrolases"/>
    <property type="match status" value="1"/>
</dbReference>
<evidence type="ECO:0000256" key="2">
    <source>
        <dbReference type="ARBA" id="ARBA00023134"/>
    </source>
</evidence>
<dbReference type="GO" id="GO:0005525">
    <property type="term" value="F:GTP binding"/>
    <property type="evidence" value="ECO:0007669"/>
    <property type="project" value="UniProtKB-KW"/>
</dbReference>
<keyword evidence="2" id="KW-0342">GTP-binding</keyword>
<dbReference type="SUPFAM" id="SSF52540">
    <property type="entry name" value="P-loop containing nucleoside triphosphate hydrolases"/>
    <property type="match status" value="2"/>
</dbReference>
<feature type="compositionally biased region" description="Polar residues" evidence="3">
    <location>
        <begin position="53"/>
        <end position="72"/>
    </location>
</feature>
<keyword evidence="6" id="KW-1185">Reference proteome</keyword>
<organism evidence="5 6">
    <name type="scientific">Dendrobium chrysotoxum</name>
    <name type="common">Orchid</name>
    <dbReference type="NCBI Taxonomy" id="161865"/>
    <lineage>
        <taxon>Eukaryota</taxon>
        <taxon>Viridiplantae</taxon>
        <taxon>Streptophyta</taxon>
        <taxon>Embryophyta</taxon>
        <taxon>Tracheophyta</taxon>
        <taxon>Spermatophyta</taxon>
        <taxon>Magnoliopsida</taxon>
        <taxon>Liliopsida</taxon>
        <taxon>Asparagales</taxon>
        <taxon>Orchidaceae</taxon>
        <taxon>Epidendroideae</taxon>
        <taxon>Malaxideae</taxon>
        <taxon>Dendrobiinae</taxon>
        <taxon>Dendrobium</taxon>
    </lineage>
</organism>
<gene>
    <name evidence="5" type="ORF">IEQ34_023197</name>
</gene>
<accession>A0AAV7FJW3</accession>
<keyword evidence="1" id="KW-0547">Nucleotide-binding</keyword>
<name>A0AAV7FJW3_DENCH</name>
<sequence length="462" mass="50027">MGRNKNKNNRSAARNRSGLQAGGGKVSNNGSKTGLKKDTGLPAFFKQRKQLFAQNGSPSLKNVPMTTDGNNQVDDDTKYALKASSPSDGFERASRELALSGKRDNSAKAFMRDVKQVIENSDVILQVLDARDPLGSRSKQTEQMALAHGKKVVLVLNKVDLIPLNNMQSWLRFLRNDFPTLAFKASTQQQRGNLKQGRGSIDVMGKTDVAGKNATESNNEKLSHGSEAIGANALLQLLKNYARTSAKGSNLKQQINVGVVGPPNVGKSSLINSLLRTRACAVASTPGWTKVCTRSDVGKRMKLLGTVLRNTVKVELIDDPIAPIQAMLSRVDSEQLSTLYNIEGGFNEGDAHDFLLRVALMRGKLGKGGIPDLEGAARIVLHDWNIGKISFYSTPPAVHHSLQNSGSSLVTDFSEAFDLAALLGEADAEAMGIRKEDDLKIVGRGKRSNYSSISRIRFGQNK</sequence>
<feature type="region of interest" description="Disordered" evidence="3">
    <location>
        <begin position="53"/>
        <end position="75"/>
    </location>
</feature>
<reference evidence="5 6" key="1">
    <citation type="journal article" date="2021" name="Hortic Res">
        <title>Chromosome-scale assembly of the Dendrobium chrysotoxum genome enhances the understanding of orchid evolution.</title>
        <authorList>
            <person name="Zhang Y."/>
            <person name="Zhang G.Q."/>
            <person name="Zhang D."/>
            <person name="Liu X.D."/>
            <person name="Xu X.Y."/>
            <person name="Sun W.H."/>
            <person name="Yu X."/>
            <person name="Zhu X."/>
            <person name="Wang Z.W."/>
            <person name="Zhao X."/>
            <person name="Zhong W.Y."/>
            <person name="Chen H."/>
            <person name="Yin W.L."/>
            <person name="Huang T."/>
            <person name="Niu S.C."/>
            <person name="Liu Z.J."/>
        </authorList>
    </citation>
    <scope>NUCLEOTIDE SEQUENCE [LARGE SCALE GENOMIC DNA]</scope>
    <source>
        <strain evidence="5">Lindl</strain>
    </source>
</reference>
<dbReference type="InterPro" id="IPR050755">
    <property type="entry name" value="TRAFAC_YlqF/YawG_RiboMat"/>
</dbReference>
<proteinExistence type="predicted"/>
<evidence type="ECO:0000256" key="3">
    <source>
        <dbReference type="SAM" id="MobiDB-lite"/>
    </source>
</evidence>
<protein>
    <recommendedName>
        <fullName evidence="4">G domain-containing protein</fullName>
    </recommendedName>
</protein>
<dbReference type="EMBL" id="JAGFBR010000033">
    <property type="protein sequence ID" value="KAH0447974.1"/>
    <property type="molecule type" value="Genomic_DNA"/>
</dbReference>
<dbReference type="CDD" id="cd04178">
    <property type="entry name" value="Nucleostemin_like"/>
    <property type="match status" value="1"/>
</dbReference>
<dbReference type="Pfam" id="PF01926">
    <property type="entry name" value="MMR_HSR1"/>
    <property type="match status" value="1"/>
</dbReference>
<dbReference type="PANTHER" id="PTHR11089">
    <property type="entry name" value="GTP-BINDING PROTEIN-RELATED"/>
    <property type="match status" value="1"/>
</dbReference>
<feature type="domain" description="G" evidence="4">
    <location>
        <begin position="256"/>
        <end position="302"/>
    </location>
</feature>
<dbReference type="AlphaFoldDB" id="A0AAV7FJW3"/>
<evidence type="ECO:0000259" key="4">
    <source>
        <dbReference type="Pfam" id="PF01926"/>
    </source>
</evidence>
<dbReference type="GO" id="GO:0005730">
    <property type="term" value="C:nucleolus"/>
    <property type="evidence" value="ECO:0007669"/>
    <property type="project" value="TreeGrafter"/>
</dbReference>
<dbReference type="InterPro" id="IPR006073">
    <property type="entry name" value="GTP-bd"/>
</dbReference>
<dbReference type="Proteomes" id="UP000775213">
    <property type="component" value="Unassembled WGS sequence"/>
</dbReference>